<dbReference type="PRINTS" id="PR00398">
    <property type="entry name" value="STRDHORMONER"/>
</dbReference>
<evidence type="ECO:0000256" key="4">
    <source>
        <dbReference type="ARBA" id="ARBA00023015"/>
    </source>
</evidence>
<evidence type="ECO:0000256" key="5">
    <source>
        <dbReference type="ARBA" id="ARBA00023125"/>
    </source>
</evidence>
<dbReference type="PROSITE" id="PS51843">
    <property type="entry name" value="NR_LBD"/>
    <property type="match status" value="1"/>
</dbReference>
<evidence type="ECO:0000256" key="8">
    <source>
        <dbReference type="SAM" id="MobiDB-lite"/>
    </source>
</evidence>
<proteinExistence type="predicted"/>
<evidence type="ECO:0000256" key="2">
    <source>
        <dbReference type="ARBA" id="ARBA00022771"/>
    </source>
</evidence>
<evidence type="ECO:0000256" key="6">
    <source>
        <dbReference type="ARBA" id="ARBA00023163"/>
    </source>
</evidence>
<dbReference type="Proteomes" id="UP001164746">
    <property type="component" value="Chromosome 2"/>
</dbReference>
<dbReference type="Gene3D" id="1.10.565.10">
    <property type="entry name" value="Retinoid X Receptor"/>
    <property type="match status" value="1"/>
</dbReference>
<feature type="region of interest" description="Disordered" evidence="8">
    <location>
        <begin position="236"/>
        <end position="274"/>
    </location>
</feature>
<keyword evidence="3" id="KW-0862">Zinc</keyword>
<evidence type="ECO:0000313" key="11">
    <source>
        <dbReference type="Proteomes" id="UP001164746"/>
    </source>
</evidence>
<dbReference type="EMBL" id="CP111013">
    <property type="protein sequence ID" value="WAQ97407.1"/>
    <property type="molecule type" value="Genomic_DNA"/>
</dbReference>
<keyword evidence="6" id="KW-0804">Transcription</keyword>
<feature type="region of interest" description="Disordered" evidence="8">
    <location>
        <begin position="68"/>
        <end position="123"/>
    </location>
</feature>
<name>A0ABY7DI92_MYAAR</name>
<feature type="compositionally biased region" description="Basic and acidic residues" evidence="8">
    <location>
        <begin position="241"/>
        <end position="250"/>
    </location>
</feature>
<organism evidence="10 11">
    <name type="scientific">Mya arenaria</name>
    <name type="common">Soft-shell clam</name>
    <dbReference type="NCBI Taxonomy" id="6604"/>
    <lineage>
        <taxon>Eukaryota</taxon>
        <taxon>Metazoa</taxon>
        <taxon>Spiralia</taxon>
        <taxon>Lophotrochozoa</taxon>
        <taxon>Mollusca</taxon>
        <taxon>Bivalvia</taxon>
        <taxon>Autobranchia</taxon>
        <taxon>Heteroconchia</taxon>
        <taxon>Euheterodonta</taxon>
        <taxon>Imparidentia</taxon>
        <taxon>Neoheterodontei</taxon>
        <taxon>Myida</taxon>
        <taxon>Myoidea</taxon>
        <taxon>Myidae</taxon>
        <taxon>Mya</taxon>
    </lineage>
</organism>
<evidence type="ECO:0000256" key="7">
    <source>
        <dbReference type="ARBA" id="ARBA00023170"/>
    </source>
</evidence>
<feature type="non-terminal residue" evidence="10">
    <location>
        <position position="1"/>
    </location>
</feature>
<dbReference type="InterPro" id="IPR000536">
    <property type="entry name" value="Nucl_hrmn_rcpt_lig-bd"/>
</dbReference>
<feature type="compositionally biased region" description="Polar residues" evidence="8">
    <location>
        <begin position="112"/>
        <end position="123"/>
    </location>
</feature>
<accession>A0ABY7DI92</accession>
<keyword evidence="1" id="KW-0479">Metal-binding</keyword>
<feature type="domain" description="NR LBD" evidence="9">
    <location>
        <begin position="606"/>
        <end position="675"/>
    </location>
</feature>
<feature type="compositionally biased region" description="Basic residues" evidence="8">
    <location>
        <begin position="294"/>
        <end position="303"/>
    </location>
</feature>
<protein>
    <submittedName>
        <fullName evidence="10">NR1D2-like protein</fullName>
    </submittedName>
</protein>
<dbReference type="InterPro" id="IPR050234">
    <property type="entry name" value="Nuclear_hormone_rcpt_NR1"/>
</dbReference>
<keyword evidence="5" id="KW-0238">DNA-binding</keyword>
<dbReference type="InterPro" id="IPR001723">
    <property type="entry name" value="Nuclear_hrmn_rcpt"/>
</dbReference>
<reference evidence="10" key="1">
    <citation type="submission" date="2022-11" db="EMBL/GenBank/DDBJ databases">
        <title>Centuries of genome instability and evolution in soft-shell clam transmissible cancer (bioRxiv).</title>
        <authorList>
            <person name="Hart S.F.M."/>
            <person name="Yonemitsu M.A."/>
            <person name="Giersch R.M."/>
            <person name="Beal B.F."/>
            <person name="Arriagada G."/>
            <person name="Davis B.W."/>
            <person name="Ostrander E.A."/>
            <person name="Goff S.P."/>
            <person name="Metzger M.J."/>
        </authorList>
    </citation>
    <scope>NUCLEOTIDE SEQUENCE</scope>
    <source>
        <strain evidence="10">MELC-2E11</strain>
        <tissue evidence="10">Siphon/mantle</tissue>
    </source>
</reference>
<feature type="compositionally biased region" description="Low complexity" evidence="8">
    <location>
        <begin position="322"/>
        <end position="332"/>
    </location>
</feature>
<dbReference type="PANTHER" id="PTHR24082:SF473">
    <property type="entry name" value="ECDYSONE-INDUCED PROTEIN 75B, ISOFORM B"/>
    <property type="match status" value="1"/>
</dbReference>
<evidence type="ECO:0000259" key="9">
    <source>
        <dbReference type="PROSITE" id="PS51843"/>
    </source>
</evidence>
<keyword evidence="7" id="KW-0675">Receptor</keyword>
<sequence>MRDLIRSIEDKQTEQALHGLLSLNSDSESRTLIDSLDQNEVNLNRQEINHLSVAALQMLLKQRAECGPNYPRQRAHGATPPRHSSPLLDGPPLAHSGMNRVDSDQPLDLSDESNLSNTQDHFNGVQTSLPLNLITTASTRAQMMGSILNMQSQLPFHLPHSPLAIKTEDGHIEDRRSPYLPMFDPSLTVTSRNSPSVLKSQSLVAQQYAIQQQLAAAMVQHHLAVNSASLDLTTTTPVTNRHYELKREEGEPGDGEDREPGSESVSNSTSKSVIIQQTSLDLRKVIKEEESMKHSRSPIKKRPYVPMQGSEKEVVYKHSRLSTDSSSSSLRSFTPDRRPSSAEQSPSATPYPAHVPAPTSSQLADTRYSQPLHIDTSSHLINSHGPRPVSPNMYHQSPLASDYRRGSSPDMRPSRDKQPQSDHHHTAVVAPIIQNRYCTQLSREDEARITVPLLTVKIHESFYSTFTFLKHRLDEMQYKLRNYQGNEMMDGIINRLLSGHLDKSNTFQYDKYYDKYPAELQYDKYPAELQYDKYPAELQYDKYPAELQYDKYPAELQYDKYPAELHPVPTPSINSKACSLVPTPSINSKACSLVPTPSINSWVCSTVPTPSINSRACSPGLDGRPLKSGEVCWNAFQRLLNQSIQDVINFAKRIPGFTNLDQEDQISLIKGGCFE</sequence>
<dbReference type="SUPFAM" id="SSF48508">
    <property type="entry name" value="Nuclear receptor ligand-binding domain"/>
    <property type="match status" value="1"/>
</dbReference>
<dbReference type="Pfam" id="PF00104">
    <property type="entry name" value="Hormone_recep"/>
    <property type="match status" value="1"/>
</dbReference>
<keyword evidence="11" id="KW-1185">Reference proteome</keyword>
<keyword evidence="4" id="KW-0805">Transcription regulation</keyword>
<evidence type="ECO:0000313" key="10">
    <source>
        <dbReference type="EMBL" id="WAQ97407.1"/>
    </source>
</evidence>
<feature type="compositionally biased region" description="Low complexity" evidence="8">
    <location>
        <begin position="262"/>
        <end position="272"/>
    </location>
</feature>
<gene>
    <name evidence="10" type="ORF">MAR_030097</name>
</gene>
<keyword evidence="2" id="KW-0863">Zinc-finger</keyword>
<feature type="compositionally biased region" description="Basic and acidic residues" evidence="8">
    <location>
        <begin position="402"/>
        <end position="424"/>
    </location>
</feature>
<dbReference type="PANTHER" id="PTHR24082">
    <property type="entry name" value="NUCLEAR HORMONE RECEPTOR"/>
    <property type="match status" value="1"/>
</dbReference>
<dbReference type="InterPro" id="IPR035500">
    <property type="entry name" value="NHR-like_dom_sf"/>
</dbReference>
<evidence type="ECO:0000256" key="1">
    <source>
        <dbReference type="ARBA" id="ARBA00022723"/>
    </source>
</evidence>
<feature type="region of interest" description="Disordered" evidence="8">
    <location>
        <begin position="288"/>
        <end position="364"/>
    </location>
</feature>
<feature type="region of interest" description="Disordered" evidence="8">
    <location>
        <begin position="377"/>
        <end position="424"/>
    </location>
</feature>
<evidence type="ECO:0000256" key="3">
    <source>
        <dbReference type="ARBA" id="ARBA00022833"/>
    </source>
</evidence>